<evidence type="ECO:0000313" key="5">
    <source>
        <dbReference type="Proteomes" id="UP000436088"/>
    </source>
</evidence>
<comment type="caution">
    <text evidence="4">The sequence shown here is derived from an EMBL/GenBank/DDBJ whole genome shotgun (WGS) entry which is preliminary data.</text>
</comment>
<reference evidence="4" key="1">
    <citation type="submission" date="2019-09" db="EMBL/GenBank/DDBJ databases">
        <title>Draft genome information of white flower Hibiscus syriacus.</title>
        <authorList>
            <person name="Kim Y.-M."/>
        </authorList>
    </citation>
    <scope>NUCLEOTIDE SEQUENCE [LARGE SCALE GENOMIC DNA]</scope>
    <source>
        <strain evidence="4">YM2019G1</strain>
    </source>
</reference>
<dbReference type="SMART" id="SM00185">
    <property type="entry name" value="ARM"/>
    <property type="match status" value="3"/>
</dbReference>
<name>A0A6A2XVU9_HIBSY</name>
<proteinExistence type="predicted"/>
<evidence type="ECO:0000256" key="1">
    <source>
        <dbReference type="ARBA" id="ARBA00022737"/>
    </source>
</evidence>
<evidence type="ECO:0000256" key="3">
    <source>
        <dbReference type="PROSITE-ProRule" id="PRU00259"/>
    </source>
</evidence>
<dbReference type="SUPFAM" id="SSF48371">
    <property type="entry name" value="ARM repeat"/>
    <property type="match status" value="1"/>
</dbReference>
<dbReference type="InterPro" id="IPR000225">
    <property type="entry name" value="Armadillo"/>
</dbReference>
<protein>
    <submittedName>
        <fullName evidence="4">E3 ubiquitin-protein ligase XBOS34-like isoform X1</fullName>
    </submittedName>
</protein>
<evidence type="ECO:0000256" key="2">
    <source>
        <dbReference type="ARBA" id="ARBA00022786"/>
    </source>
</evidence>
<evidence type="ECO:0000313" key="4">
    <source>
        <dbReference type="EMBL" id="KAE8660417.1"/>
    </source>
</evidence>
<keyword evidence="1" id="KW-0677">Repeat</keyword>
<dbReference type="PANTHER" id="PTHR23315">
    <property type="entry name" value="U BOX DOMAIN-CONTAINING"/>
    <property type="match status" value="1"/>
</dbReference>
<dbReference type="Proteomes" id="UP000436088">
    <property type="component" value="Unassembled WGS sequence"/>
</dbReference>
<keyword evidence="5" id="KW-1185">Reference proteome</keyword>
<dbReference type="PROSITE" id="PS50176">
    <property type="entry name" value="ARM_REPEAT"/>
    <property type="match status" value="1"/>
</dbReference>
<dbReference type="InterPro" id="IPR016024">
    <property type="entry name" value="ARM-type_fold"/>
</dbReference>
<organism evidence="4 5">
    <name type="scientific">Hibiscus syriacus</name>
    <name type="common">Rose of Sharon</name>
    <dbReference type="NCBI Taxonomy" id="106335"/>
    <lineage>
        <taxon>Eukaryota</taxon>
        <taxon>Viridiplantae</taxon>
        <taxon>Streptophyta</taxon>
        <taxon>Embryophyta</taxon>
        <taxon>Tracheophyta</taxon>
        <taxon>Spermatophyta</taxon>
        <taxon>Magnoliopsida</taxon>
        <taxon>eudicotyledons</taxon>
        <taxon>Gunneridae</taxon>
        <taxon>Pentapetalae</taxon>
        <taxon>rosids</taxon>
        <taxon>malvids</taxon>
        <taxon>Malvales</taxon>
        <taxon>Malvaceae</taxon>
        <taxon>Malvoideae</taxon>
        <taxon>Hibiscus</taxon>
    </lineage>
</organism>
<dbReference type="InterPro" id="IPR011989">
    <property type="entry name" value="ARM-like"/>
</dbReference>
<gene>
    <name evidence="4" type="ORF">F3Y22_tig00116951pilonHSYRG00075</name>
</gene>
<dbReference type="Gene3D" id="1.25.10.10">
    <property type="entry name" value="Leucine-rich Repeat Variant"/>
    <property type="match status" value="1"/>
</dbReference>
<dbReference type="PANTHER" id="PTHR23315:SF278">
    <property type="entry name" value="U-BOX DOMAIN-CONTAINING PROTEIN 3"/>
    <property type="match status" value="1"/>
</dbReference>
<dbReference type="EMBL" id="VEPZ02001731">
    <property type="protein sequence ID" value="KAE8660417.1"/>
    <property type="molecule type" value="Genomic_DNA"/>
</dbReference>
<keyword evidence="2" id="KW-0833">Ubl conjugation pathway</keyword>
<dbReference type="AlphaFoldDB" id="A0A6A2XVU9"/>
<sequence>MTCQGGQKNEMNELAEISSEGLGTFSSTNESGISPWITGKQLQVSETKIEETLNGNHNYNRTYSSAFSGSGCDDLTTSSHVKKLLDNLQSLSNEVQTKSATELRLLAKHNMENPLLNLSINEDNKAKIAKSGAIEPLVRVLKSGNDGAKENSTASLFSLSVLEECKARIGRSGAVKALVNLLYPGTLRGKKDAVTALFNLSIFHENKARIGQAGAVKYLVELMDPESEMGTPRAKEKAQQLLCHFAIKESATGKGKT</sequence>
<feature type="repeat" description="ARM" evidence="3">
    <location>
        <begin position="173"/>
        <end position="215"/>
    </location>
</feature>
<dbReference type="Pfam" id="PF00514">
    <property type="entry name" value="Arm"/>
    <property type="match status" value="2"/>
</dbReference>
<accession>A0A6A2XVU9</accession>